<dbReference type="SMART" id="SM00448">
    <property type="entry name" value="REC"/>
    <property type="match status" value="1"/>
</dbReference>
<evidence type="ECO:0000313" key="10">
    <source>
        <dbReference type="EMBL" id="QNM10141.1"/>
    </source>
</evidence>
<evidence type="ECO:0000256" key="3">
    <source>
        <dbReference type="ARBA" id="ARBA00023125"/>
    </source>
</evidence>
<evidence type="ECO:0000256" key="4">
    <source>
        <dbReference type="ARBA" id="ARBA00023163"/>
    </source>
</evidence>
<dbReference type="GO" id="GO:0032993">
    <property type="term" value="C:protein-DNA complex"/>
    <property type="evidence" value="ECO:0007669"/>
    <property type="project" value="TreeGrafter"/>
</dbReference>
<reference evidence="10 11" key="1">
    <citation type="submission" date="2020-08" db="EMBL/GenBank/DDBJ databases">
        <authorList>
            <person name="Liu C."/>
            <person name="Sun Q."/>
        </authorList>
    </citation>
    <scope>NUCLEOTIDE SEQUENCE [LARGE SCALE GENOMIC DNA]</scope>
    <source>
        <strain evidence="10 11">NSJ-29</strain>
    </source>
</reference>
<keyword evidence="3 7" id="KW-0238">DNA-binding</keyword>
<dbReference type="PANTHER" id="PTHR48111">
    <property type="entry name" value="REGULATOR OF RPOS"/>
    <property type="match status" value="1"/>
</dbReference>
<evidence type="ECO:0000256" key="5">
    <source>
        <dbReference type="ARBA" id="ARBA00024867"/>
    </source>
</evidence>
<dbReference type="SUPFAM" id="SSF52172">
    <property type="entry name" value="CheY-like"/>
    <property type="match status" value="1"/>
</dbReference>
<dbReference type="Pfam" id="PF00072">
    <property type="entry name" value="Response_reg"/>
    <property type="match status" value="1"/>
</dbReference>
<dbReference type="GO" id="GO:0000156">
    <property type="term" value="F:phosphorelay response regulator activity"/>
    <property type="evidence" value="ECO:0007669"/>
    <property type="project" value="TreeGrafter"/>
</dbReference>
<feature type="modified residue" description="4-aspartylphosphate" evidence="6">
    <location>
        <position position="52"/>
    </location>
</feature>
<organism evidence="10 11">
    <name type="scientific">Wansuia hejianensis</name>
    <dbReference type="NCBI Taxonomy" id="2763667"/>
    <lineage>
        <taxon>Bacteria</taxon>
        <taxon>Bacillati</taxon>
        <taxon>Bacillota</taxon>
        <taxon>Clostridia</taxon>
        <taxon>Lachnospirales</taxon>
        <taxon>Lachnospiraceae</taxon>
        <taxon>Wansuia</taxon>
    </lineage>
</organism>
<keyword evidence="11" id="KW-1185">Reference proteome</keyword>
<accession>A0A7G9GH59</accession>
<dbReference type="PROSITE" id="PS51755">
    <property type="entry name" value="OMPR_PHOB"/>
    <property type="match status" value="1"/>
</dbReference>
<dbReference type="InterPro" id="IPR011006">
    <property type="entry name" value="CheY-like_superfamily"/>
</dbReference>
<dbReference type="CDD" id="cd18159">
    <property type="entry name" value="REC_OmpR_NsrR-like"/>
    <property type="match status" value="1"/>
</dbReference>
<gene>
    <name evidence="10" type="ORF">H9Q79_07685</name>
</gene>
<feature type="DNA-binding region" description="OmpR/PhoB-type" evidence="7">
    <location>
        <begin position="126"/>
        <end position="224"/>
    </location>
</feature>
<dbReference type="InterPro" id="IPR001789">
    <property type="entry name" value="Sig_transdc_resp-reg_receiver"/>
</dbReference>
<comment type="function">
    <text evidence="5">May play the central regulatory role in sporulation. It may be an element of the effector pathway responsible for the activation of sporulation genes in response to nutritional stress. Spo0A may act in concert with spo0H (a sigma factor) to control the expression of some genes that are critical to the sporulation process.</text>
</comment>
<dbReference type="Proteomes" id="UP000515860">
    <property type="component" value="Chromosome"/>
</dbReference>
<evidence type="ECO:0000259" key="9">
    <source>
        <dbReference type="PROSITE" id="PS51755"/>
    </source>
</evidence>
<dbReference type="GO" id="GO:0006355">
    <property type="term" value="P:regulation of DNA-templated transcription"/>
    <property type="evidence" value="ECO:0007669"/>
    <property type="project" value="InterPro"/>
</dbReference>
<dbReference type="Pfam" id="PF00486">
    <property type="entry name" value="Trans_reg_C"/>
    <property type="match status" value="1"/>
</dbReference>
<feature type="domain" description="Response regulatory" evidence="8">
    <location>
        <begin position="3"/>
        <end position="116"/>
    </location>
</feature>
<name>A0A7G9GH59_9FIRM</name>
<dbReference type="InterPro" id="IPR001867">
    <property type="entry name" value="OmpR/PhoB-type_DNA-bd"/>
</dbReference>
<evidence type="ECO:0000256" key="6">
    <source>
        <dbReference type="PROSITE-ProRule" id="PRU00169"/>
    </source>
</evidence>
<evidence type="ECO:0000256" key="7">
    <source>
        <dbReference type="PROSITE-ProRule" id="PRU01091"/>
    </source>
</evidence>
<dbReference type="PROSITE" id="PS50110">
    <property type="entry name" value="RESPONSE_REGULATORY"/>
    <property type="match status" value="1"/>
</dbReference>
<dbReference type="CDD" id="cd00383">
    <property type="entry name" value="trans_reg_C"/>
    <property type="match status" value="1"/>
</dbReference>
<dbReference type="InterPro" id="IPR016032">
    <property type="entry name" value="Sig_transdc_resp-reg_C-effctor"/>
</dbReference>
<dbReference type="PANTHER" id="PTHR48111:SF43">
    <property type="entry name" value="STAGE 0 SPORULATION PROTEIN A HOMOLOG"/>
    <property type="match status" value="1"/>
</dbReference>
<feature type="domain" description="OmpR/PhoB-type" evidence="9">
    <location>
        <begin position="126"/>
        <end position="224"/>
    </location>
</feature>
<dbReference type="EMBL" id="CP060635">
    <property type="protein sequence ID" value="QNM10141.1"/>
    <property type="molecule type" value="Genomic_DNA"/>
</dbReference>
<dbReference type="GO" id="GO:0005829">
    <property type="term" value="C:cytosol"/>
    <property type="evidence" value="ECO:0007669"/>
    <property type="project" value="TreeGrafter"/>
</dbReference>
<dbReference type="InterPro" id="IPR039420">
    <property type="entry name" value="WalR-like"/>
</dbReference>
<dbReference type="KEGG" id="whj:H9Q79_07685"/>
<evidence type="ECO:0000259" key="8">
    <source>
        <dbReference type="PROSITE" id="PS50110"/>
    </source>
</evidence>
<dbReference type="Gene3D" id="1.10.10.10">
    <property type="entry name" value="Winged helix-like DNA-binding domain superfamily/Winged helix DNA-binding domain"/>
    <property type="match status" value="1"/>
</dbReference>
<dbReference type="RefSeq" id="WP_249329573.1">
    <property type="nucleotide sequence ID" value="NZ_CP060635.1"/>
</dbReference>
<keyword evidence="4" id="KW-0804">Transcription</keyword>
<sequence>MYKILIVEDDEIIAGAIQKEIRSWGYDARQAEDFEHVLQEFASYDPQLVLLDIGLPFYNGFYWCGEIRKVSRVPIIFISSAADSMNIIMVMNMGGDDFLVKPFDLKVMTAKVQALLRRTYDFGGKTDLLEHRGLILNVGDASFSYQGRRIELTKNENRILQTLMEQKGRIVSREALMRRLWETDSFVDENTLTVNVTRLRRKIDQAGIRDFIATRKGAGYMIGEEP</sequence>
<dbReference type="SMART" id="SM00862">
    <property type="entry name" value="Trans_reg_C"/>
    <property type="match status" value="1"/>
</dbReference>
<dbReference type="InterPro" id="IPR036388">
    <property type="entry name" value="WH-like_DNA-bd_sf"/>
</dbReference>
<keyword evidence="2" id="KW-0805">Transcription regulation</keyword>
<dbReference type="AlphaFoldDB" id="A0A7G9GH59"/>
<protein>
    <recommendedName>
        <fullName evidence="1">Stage 0 sporulation protein A homolog</fullName>
    </recommendedName>
</protein>
<dbReference type="Gene3D" id="3.40.50.2300">
    <property type="match status" value="1"/>
</dbReference>
<keyword evidence="6" id="KW-0597">Phosphoprotein</keyword>
<evidence type="ECO:0000256" key="2">
    <source>
        <dbReference type="ARBA" id="ARBA00023015"/>
    </source>
</evidence>
<evidence type="ECO:0000313" key="11">
    <source>
        <dbReference type="Proteomes" id="UP000515860"/>
    </source>
</evidence>
<dbReference type="SUPFAM" id="SSF46894">
    <property type="entry name" value="C-terminal effector domain of the bipartite response regulators"/>
    <property type="match status" value="1"/>
</dbReference>
<proteinExistence type="predicted"/>
<evidence type="ECO:0000256" key="1">
    <source>
        <dbReference type="ARBA" id="ARBA00018672"/>
    </source>
</evidence>
<dbReference type="GO" id="GO:0000976">
    <property type="term" value="F:transcription cis-regulatory region binding"/>
    <property type="evidence" value="ECO:0007669"/>
    <property type="project" value="TreeGrafter"/>
</dbReference>